<comment type="caution">
    <text evidence="1">The sequence shown here is derived from an EMBL/GenBank/DDBJ whole genome shotgun (WGS) entry which is preliminary data.</text>
</comment>
<dbReference type="AlphaFoldDB" id="A0A1A9DZY0"/>
<organism evidence="1 2">
    <name type="scientific">Streptococcus agalactiae</name>
    <dbReference type="NCBI Taxonomy" id="1311"/>
    <lineage>
        <taxon>Bacteria</taxon>
        <taxon>Bacillati</taxon>
        <taxon>Bacillota</taxon>
        <taxon>Bacilli</taxon>
        <taxon>Lactobacillales</taxon>
        <taxon>Streptococcaceae</taxon>
        <taxon>Streptococcus</taxon>
    </lineage>
</organism>
<evidence type="ECO:0008006" key="3">
    <source>
        <dbReference type="Google" id="ProtNLM"/>
    </source>
</evidence>
<dbReference type="RefSeq" id="WP_000205525.1">
    <property type="nucleotide sequence ID" value="NZ_CGHZ01000011.1"/>
</dbReference>
<evidence type="ECO:0000313" key="1">
    <source>
        <dbReference type="EMBL" id="RDY91505.1"/>
    </source>
</evidence>
<evidence type="ECO:0000313" key="2">
    <source>
        <dbReference type="Proteomes" id="UP000256718"/>
    </source>
</evidence>
<reference evidence="1 2" key="1">
    <citation type="journal article" date="2018" name="Emerg. Microbes Infect.">
        <title>Phenotypic and molecular analysis of nontypeable Group B streptococci: identification of cps2a and hybrid cps2a/cps5 Group B streptococcal capsule gene clusters.</title>
        <authorList>
            <person name="Alhhazmi A."/>
            <person name="Tyrrell G.J."/>
        </authorList>
    </citation>
    <scope>NUCLEOTIDE SEQUENCE [LARGE SCALE GENOMIC DNA]</scope>
    <source>
        <strain evidence="1 2">PLGBS17</strain>
    </source>
</reference>
<accession>A0A1A9DZY0</accession>
<sequence>MTTDELLQNLRDNLNKIMNVLKSDWKGLLFFAIAMLGMMITVSYFTYRDAQQYYEPQITGLQQQLIRTQYRLKESSEQNQRQTKRIADLTGNGG</sequence>
<protein>
    <recommendedName>
        <fullName evidence="3">Phage protein</fullName>
    </recommendedName>
</protein>
<proteinExistence type="predicted"/>
<name>A0A1A9DZY0_STRAG</name>
<gene>
    <name evidence="1" type="ORF">C4618_00410</name>
</gene>
<dbReference type="EMBL" id="QHGZ01000009">
    <property type="protein sequence ID" value="RDY91505.1"/>
    <property type="molecule type" value="Genomic_DNA"/>
</dbReference>
<dbReference type="Proteomes" id="UP000256718">
    <property type="component" value="Unassembled WGS sequence"/>
</dbReference>